<dbReference type="EMBL" id="UOFS01000003">
    <property type="protein sequence ID" value="VAW90826.1"/>
    <property type="molecule type" value="Genomic_DNA"/>
</dbReference>
<dbReference type="PRINTS" id="PR00344">
    <property type="entry name" value="BCTRLSENSOR"/>
</dbReference>
<organism evidence="5">
    <name type="scientific">hydrothermal vent metagenome</name>
    <dbReference type="NCBI Taxonomy" id="652676"/>
    <lineage>
        <taxon>unclassified sequences</taxon>
        <taxon>metagenomes</taxon>
        <taxon>ecological metagenomes</taxon>
    </lineage>
</organism>
<dbReference type="InterPro" id="IPR036890">
    <property type="entry name" value="HATPase_C_sf"/>
</dbReference>
<evidence type="ECO:0000256" key="1">
    <source>
        <dbReference type="ARBA" id="ARBA00022553"/>
    </source>
</evidence>
<dbReference type="CDD" id="cd17546">
    <property type="entry name" value="REC_hyHK_CKI1_RcsC-like"/>
    <property type="match status" value="1"/>
</dbReference>
<feature type="domain" description="Histidine kinase" evidence="3">
    <location>
        <begin position="652"/>
        <end position="877"/>
    </location>
</feature>
<feature type="domain" description="Response regulatory" evidence="4">
    <location>
        <begin position="897"/>
        <end position="1013"/>
    </location>
</feature>
<sequence>MMRKLHQPQTPDSQVGSNSSQFESFRSEKSLQEENYELKKFVEAQKLQLDWYRSFSSSGSPELTFSEHAKQLTHFIAKFYSPAIIIVNRFNSNWDLVPVHVDNPYDEIPLAALKARLANIEDYLVKLRNKETIKYNSTNLSDSYFVSILEVPLVSDEMVVGSIAILSKCQRNWSKLDCDTVTNVARTLARSVSPEPDISSLDNIVNAFELNKKKSQQPVNDELFFELPICIVEIDTLGIIKRVNAELINVLSIQNELLIVNQALSDLFILNEVNDFKKYFKYALNGNVVKTELTTKAKYGNDNLIINFIPQIDADDKVQLVYCSLQNLEKNEESSLTADSHVWMQAVVAEFGLNALSSTNLTELLSEAIIISTATLGLEFAGYLELSSDTRYLNGRAGTGWSCVDFSSIKIPSLPLAATDLFNTRKCIASSRIAQDNRFAPMTFLREHGITSGISVGVSANSQIHGLLGVFTKEKRIFKPEEISFLRSVSNVLSESITRIEVDAALRESEERFRAVFEQAVDSIVLVDAETGYILEFNDSAHINLHYSRKEFHKLNINDVEANVDDEAFHHHLLHVKENGFDNYESRHKTKTGSYRDVLVSTREIYLRDKTLHLSIWRDVTERRAGEIEREELQNQLVQSQKMEALGQLTGGIAHDFNNILASILGYTELAILRSTEFIDEKLDEYLLQVQQSGERARDLISQMLAFGRTSNTKPQATKIDLIVNEVTKLLDSILPSTIQIKLDFDENIPPVMMDPVQLHQIVMNLCINARDAMNGDGVITIKVLNVVTQETLCTSCQHKIRGSYIELCVEDMGCGIDSTTLTRIFEPFYSSKPVDKGTGMGLSVVHGIVHQVQGHILVDSIPNSGTRFSILFPVTDELEQRREPEIIPPRLINEGHILVVDDEESLTKFITELLDIHGFQVTVANSGSKGLEIYKNDPESFDLVITDQTMPGMTGIELSKNLKQLNSALPIILCTGYSEQVSSENAHLHGISEYLTKPVSREVLLNTISNLLIQSKFVS</sequence>
<dbReference type="Pfam" id="PF02518">
    <property type="entry name" value="HATPase_c"/>
    <property type="match status" value="1"/>
</dbReference>
<evidence type="ECO:0000259" key="4">
    <source>
        <dbReference type="PROSITE" id="PS50110"/>
    </source>
</evidence>
<dbReference type="Gene3D" id="1.10.287.130">
    <property type="match status" value="1"/>
</dbReference>
<feature type="compositionally biased region" description="Polar residues" evidence="2">
    <location>
        <begin position="7"/>
        <end position="24"/>
    </location>
</feature>
<dbReference type="Gene3D" id="3.30.450.40">
    <property type="match status" value="1"/>
</dbReference>
<proteinExistence type="predicted"/>
<dbReference type="Pfam" id="PF00512">
    <property type="entry name" value="HisKA"/>
    <property type="match status" value="1"/>
</dbReference>
<dbReference type="AlphaFoldDB" id="A0A3B1AE14"/>
<dbReference type="PANTHER" id="PTHR43065:SF42">
    <property type="entry name" value="TWO-COMPONENT SENSOR PPRA"/>
    <property type="match status" value="1"/>
</dbReference>
<evidence type="ECO:0000256" key="2">
    <source>
        <dbReference type="SAM" id="MobiDB-lite"/>
    </source>
</evidence>
<dbReference type="SMART" id="SM00448">
    <property type="entry name" value="REC"/>
    <property type="match status" value="1"/>
</dbReference>
<dbReference type="Pfam" id="PF13426">
    <property type="entry name" value="PAS_9"/>
    <property type="match status" value="1"/>
</dbReference>
<dbReference type="PROSITE" id="PS50110">
    <property type="entry name" value="RESPONSE_REGULATORY"/>
    <property type="match status" value="1"/>
</dbReference>
<dbReference type="CDD" id="cd00082">
    <property type="entry name" value="HisKA"/>
    <property type="match status" value="1"/>
</dbReference>
<reference evidence="5" key="1">
    <citation type="submission" date="2018-06" db="EMBL/GenBank/DDBJ databases">
        <authorList>
            <person name="Zhirakovskaya E."/>
        </authorList>
    </citation>
    <scope>NUCLEOTIDE SEQUENCE</scope>
</reference>
<dbReference type="InterPro" id="IPR036097">
    <property type="entry name" value="HisK_dim/P_sf"/>
</dbReference>
<name>A0A3B1AE14_9ZZZZ</name>
<evidence type="ECO:0000259" key="3">
    <source>
        <dbReference type="PROSITE" id="PS50109"/>
    </source>
</evidence>
<evidence type="ECO:0008006" key="6">
    <source>
        <dbReference type="Google" id="ProtNLM"/>
    </source>
</evidence>
<dbReference type="SUPFAM" id="SSF52172">
    <property type="entry name" value="CheY-like"/>
    <property type="match status" value="1"/>
</dbReference>
<keyword evidence="1" id="KW-0597">Phosphoprotein</keyword>
<evidence type="ECO:0000313" key="5">
    <source>
        <dbReference type="EMBL" id="VAW90826.1"/>
    </source>
</evidence>
<dbReference type="InterPro" id="IPR000014">
    <property type="entry name" value="PAS"/>
</dbReference>
<dbReference type="SMART" id="SM00387">
    <property type="entry name" value="HATPase_c"/>
    <property type="match status" value="1"/>
</dbReference>
<dbReference type="SUPFAM" id="SSF55785">
    <property type="entry name" value="PYP-like sensor domain (PAS domain)"/>
    <property type="match status" value="1"/>
</dbReference>
<dbReference type="Gene3D" id="3.30.450.20">
    <property type="entry name" value="PAS domain"/>
    <property type="match status" value="1"/>
</dbReference>
<gene>
    <name evidence="5" type="ORF">MNBD_GAMMA22-1255</name>
</gene>
<dbReference type="PANTHER" id="PTHR43065">
    <property type="entry name" value="SENSOR HISTIDINE KINASE"/>
    <property type="match status" value="1"/>
</dbReference>
<dbReference type="InterPro" id="IPR035965">
    <property type="entry name" value="PAS-like_dom_sf"/>
</dbReference>
<dbReference type="SUPFAM" id="SSF47384">
    <property type="entry name" value="Homodimeric domain of signal transducing histidine kinase"/>
    <property type="match status" value="1"/>
</dbReference>
<protein>
    <recommendedName>
        <fullName evidence="6">Histidine kinase</fullName>
    </recommendedName>
</protein>
<dbReference type="InterPro" id="IPR003594">
    <property type="entry name" value="HATPase_dom"/>
</dbReference>
<dbReference type="SMART" id="SM00091">
    <property type="entry name" value="PAS"/>
    <property type="match status" value="2"/>
</dbReference>
<dbReference type="SMART" id="SM00388">
    <property type="entry name" value="HisKA"/>
    <property type="match status" value="1"/>
</dbReference>
<dbReference type="GO" id="GO:0000155">
    <property type="term" value="F:phosphorelay sensor kinase activity"/>
    <property type="evidence" value="ECO:0007669"/>
    <property type="project" value="InterPro"/>
</dbReference>
<dbReference type="SUPFAM" id="SSF55781">
    <property type="entry name" value="GAF domain-like"/>
    <property type="match status" value="1"/>
</dbReference>
<dbReference type="InterPro" id="IPR029016">
    <property type="entry name" value="GAF-like_dom_sf"/>
</dbReference>
<dbReference type="PROSITE" id="PS50109">
    <property type="entry name" value="HIS_KIN"/>
    <property type="match status" value="1"/>
</dbReference>
<dbReference type="InterPro" id="IPR011006">
    <property type="entry name" value="CheY-like_superfamily"/>
</dbReference>
<dbReference type="InterPro" id="IPR001789">
    <property type="entry name" value="Sig_transdc_resp-reg_receiver"/>
</dbReference>
<dbReference type="InterPro" id="IPR003661">
    <property type="entry name" value="HisK_dim/P_dom"/>
</dbReference>
<feature type="region of interest" description="Disordered" evidence="2">
    <location>
        <begin position="1"/>
        <end position="28"/>
    </location>
</feature>
<dbReference type="NCBIfam" id="TIGR00229">
    <property type="entry name" value="sensory_box"/>
    <property type="match status" value="1"/>
</dbReference>
<dbReference type="Gene3D" id="3.40.50.2300">
    <property type="match status" value="1"/>
</dbReference>
<dbReference type="InterPro" id="IPR004358">
    <property type="entry name" value="Sig_transdc_His_kin-like_C"/>
</dbReference>
<dbReference type="Gene3D" id="3.30.565.10">
    <property type="entry name" value="Histidine kinase-like ATPase, C-terminal domain"/>
    <property type="match status" value="1"/>
</dbReference>
<accession>A0A3B1AE14</accession>
<dbReference type="Pfam" id="PF00072">
    <property type="entry name" value="Response_reg"/>
    <property type="match status" value="1"/>
</dbReference>
<dbReference type="InterPro" id="IPR005467">
    <property type="entry name" value="His_kinase_dom"/>
</dbReference>
<dbReference type="SUPFAM" id="SSF55874">
    <property type="entry name" value="ATPase domain of HSP90 chaperone/DNA topoisomerase II/histidine kinase"/>
    <property type="match status" value="1"/>
</dbReference>